<dbReference type="Pfam" id="PF00877">
    <property type="entry name" value="NLPC_P60"/>
    <property type="match status" value="1"/>
</dbReference>
<evidence type="ECO:0000256" key="2">
    <source>
        <dbReference type="ARBA" id="ARBA00022670"/>
    </source>
</evidence>
<name>A0ABS1NVK0_9ACTN</name>
<dbReference type="SUPFAM" id="SSF54001">
    <property type="entry name" value="Cysteine proteinases"/>
    <property type="match status" value="1"/>
</dbReference>
<keyword evidence="8" id="KW-1185">Reference proteome</keyword>
<comment type="caution">
    <text evidence="7">The sequence shown here is derived from an EMBL/GenBank/DDBJ whole genome shotgun (WGS) entry which is preliminary data.</text>
</comment>
<sequence>MGVLPSGGTAAELPTGLTVDRLPEVPPAAVGFSRLTYSPAELIGAPAAVPTGPGVPQPTSPGGAMGLPGLGEPGAVAGVPSETALLPAPASSPAQGHRMQVPRPLPGAAGAGGFSPAVAKTAGRHKLATAGELLTRHTTQHALPAQAVGMPPAPAPVTELPPTPLEAPTGTGTFAYTAPPAPIVDMPTDTGTFAYTAPPAPVGTFGYAAPPASVVDTGSLAYPAAADAGLTPPPATGLTSTPPPATALAGAPVPESPRTLRVSKAIAFARAQIGKPCVWGATGPDSYDCSSLTQAAWRAAGVVLPRAAHEQALAGTPVTTAGIEPGDLILFFDDDRHVGLYVGGGMMVHAPGPGSTIREESIYGAGEAAIRRIVRPA</sequence>
<keyword evidence="2" id="KW-0645">Protease</keyword>
<organism evidence="7 8">
    <name type="scientific">Streptomyces musisoli</name>
    <dbReference type="NCBI Taxonomy" id="2802280"/>
    <lineage>
        <taxon>Bacteria</taxon>
        <taxon>Bacillati</taxon>
        <taxon>Actinomycetota</taxon>
        <taxon>Actinomycetes</taxon>
        <taxon>Kitasatosporales</taxon>
        <taxon>Streptomycetaceae</taxon>
        <taxon>Streptomyces</taxon>
    </lineage>
</organism>
<accession>A0ABS1NVK0</accession>
<dbReference type="Gene3D" id="3.90.1720.10">
    <property type="entry name" value="endopeptidase domain like (from Nostoc punctiforme)"/>
    <property type="match status" value="1"/>
</dbReference>
<evidence type="ECO:0000256" key="1">
    <source>
        <dbReference type="ARBA" id="ARBA00007074"/>
    </source>
</evidence>
<dbReference type="InterPro" id="IPR038765">
    <property type="entry name" value="Papain-like_cys_pep_sf"/>
</dbReference>
<dbReference type="PANTHER" id="PTHR47359">
    <property type="entry name" value="PEPTIDOGLYCAN DL-ENDOPEPTIDASE CWLO"/>
    <property type="match status" value="1"/>
</dbReference>
<feature type="compositionally biased region" description="Pro residues" evidence="5">
    <location>
        <begin position="232"/>
        <end position="245"/>
    </location>
</feature>
<dbReference type="InterPro" id="IPR051794">
    <property type="entry name" value="PG_Endopeptidase_C40"/>
</dbReference>
<dbReference type="InterPro" id="IPR000064">
    <property type="entry name" value="NLP_P60_dom"/>
</dbReference>
<evidence type="ECO:0000256" key="3">
    <source>
        <dbReference type="ARBA" id="ARBA00022801"/>
    </source>
</evidence>
<comment type="similarity">
    <text evidence="1">Belongs to the peptidase C40 family.</text>
</comment>
<feature type="compositionally biased region" description="Gly residues" evidence="5">
    <location>
        <begin position="63"/>
        <end position="72"/>
    </location>
</feature>
<dbReference type="PROSITE" id="PS51935">
    <property type="entry name" value="NLPC_P60"/>
    <property type="match status" value="1"/>
</dbReference>
<reference evidence="7 8" key="1">
    <citation type="submission" date="2021-01" db="EMBL/GenBank/DDBJ databases">
        <title>WGS of actinomycetes isolated from Thailand.</title>
        <authorList>
            <person name="Thawai C."/>
        </authorList>
    </citation>
    <scope>NUCLEOTIDE SEQUENCE [LARGE SCALE GENOMIC DNA]</scope>
    <source>
        <strain evidence="7 8">CH5-8</strain>
    </source>
</reference>
<proteinExistence type="inferred from homology"/>
<feature type="compositionally biased region" description="Low complexity" evidence="5">
    <location>
        <begin position="84"/>
        <end position="94"/>
    </location>
</feature>
<feature type="domain" description="NlpC/P60" evidence="6">
    <location>
        <begin position="259"/>
        <end position="377"/>
    </location>
</feature>
<evidence type="ECO:0000256" key="5">
    <source>
        <dbReference type="SAM" id="MobiDB-lite"/>
    </source>
</evidence>
<evidence type="ECO:0000259" key="6">
    <source>
        <dbReference type="PROSITE" id="PS51935"/>
    </source>
</evidence>
<gene>
    <name evidence="7" type="ORF">JK361_05865</name>
</gene>
<keyword evidence="4" id="KW-0788">Thiol protease</keyword>
<evidence type="ECO:0000313" key="7">
    <source>
        <dbReference type="EMBL" id="MBL1104135.1"/>
    </source>
</evidence>
<feature type="region of interest" description="Disordered" evidence="5">
    <location>
        <begin position="51"/>
        <end position="113"/>
    </location>
</feature>
<keyword evidence="3" id="KW-0378">Hydrolase</keyword>
<dbReference type="PANTHER" id="PTHR47359:SF3">
    <property type="entry name" value="NLP_P60 DOMAIN-CONTAINING PROTEIN-RELATED"/>
    <property type="match status" value="1"/>
</dbReference>
<dbReference type="Proteomes" id="UP000621386">
    <property type="component" value="Unassembled WGS sequence"/>
</dbReference>
<evidence type="ECO:0000256" key="4">
    <source>
        <dbReference type="ARBA" id="ARBA00022807"/>
    </source>
</evidence>
<evidence type="ECO:0000313" key="8">
    <source>
        <dbReference type="Proteomes" id="UP000621386"/>
    </source>
</evidence>
<dbReference type="EMBL" id="JAERRH010000002">
    <property type="protein sequence ID" value="MBL1104135.1"/>
    <property type="molecule type" value="Genomic_DNA"/>
</dbReference>
<protein>
    <submittedName>
        <fullName evidence="7">C40 family peptidase</fullName>
    </submittedName>
</protein>
<feature type="region of interest" description="Disordered" evidence="5">
    <location>
        <begin position="232"/>
        <end position="255"/>
    </location>
</feature>